<comment type="caution">
    <text evidence="2">The sequence shown here is derived from an EMBL/GenBank/DDBJ whole genome shotgun (WGS) entry which is preliminary data.</text>
</comment>
<evidence type="ECO:0000313" key="2">
    <source>
        <dbReference type="EMBL" id="GAV61866.1"/>
    </source>
</evidence>
<keyword evidence="1" id="KW-0472">Membrane</keyword>
<evidence type="ECO:0000313" key="3">
    <source>
        <dbReference type="Proteomes" id="UP000187406"/>
    </source>
</evidence>
<keyword evidence="1" id="KW-0812">Transmembrane</keyword>
<feature type="transmembrane region" description="Helical" evidence="1">
    <location>
        <begin position="59"/>
        <end position="77"/>
    </location>
</feature>
<sequence>MQSSVTRLAFLKLQRVHGKLRILFLQSSVGIGSVSTCRLRNLRFVCYPLDAYTSSGITYPWITLFKNIIIAKGFAILNRGKILWCNRVLSLCVVGLVGVMYSLH</sequence>
<dbReference type="EMBL" id="BDDD01000226">
    <property type="protein sequence ID" value="GAV61866.1"/>
    <property type="molecule type" value="Genomic_DNA"/>
</dbReference>
<feature type="transmembrane region" description="Helical" evidence="1">
    <location>
        <begin position="20"/>
        <end position="39"/>
    </location>
</feature>
<gene>
    <name evidence="2" type="ORF">CFOL_v3_05392</name>
</gene>
<dbReference type="Proteomes" id="UP000187406">
    <property type="component" value="Unassembled WGS sequence"/>
</dbReference>
<proteinExistence type="predicted"/>
<dbReference type="OrthoDB" id="6109at2759"/>
<dbReference type="InParanoid" id="A0A1Q3B1H3"/>
<reference evidence="3" key="1">
    <citation type="submission" date="2016-04" db="EMBL/GenBank/DDBJ databases">
        <title>Cephalotus genome sequencing.</title>
        <authorList>
            <person name="Fukushima K."/>
            <person name="Hasebe M."/>
            <person name="Fang X."/>
        </authorList>
    </citation>
    <scope>NUCLEOTIDE SEQUENCE [LARGE SCALE GENOMIC DNA]</scope>
    <source>
        <strain evidence="3">cv. St1</strain>
    </source>
</reference>
<accession>A0A1Q3B1H3</accession>
<dbReference type="AlphaFoldDB" id="A0A1Q3B1H3"/>
<keyword evidence="3" id="KW-1185">Reference proteome</keyword>
<keyword evidence="1" id="KW-1133">Transmembrane helix</keyword>
<organism evidence="2 3">
    <name type="scientific">Cephalotus follicularis</name>
    <name type="common">Albany pitcher plant</name>
    <dbReference type="NCBI Taxonomy" id="3775"/>
    <lineage>
        <taxon>Eukaryota</taxon>
        <taxon>Viridiplantae</taxon>
        <taxon>Streptophyta</taxon>
        <taxon>Embryophyta</taxon>
        <taxon>Tracheophyta</taxon>
        <taxon>Spermatophyta</taxon>
        <taxon>Magnoliopsida</taxon>
        <taxon>eudicotyledons</taxon>
        <taxon>Gunneridae</taxon>
        <taxon>Pentapetalae</taxon>
        <taxon>rosids</taxon>
        <taxon>fabids</taxon>
        <taxon>Oxalidales</taxon>
        <taxon>Cephalotaceae</taxon>
        <taxon>Cephalotus</taxon>
    </lineage>
</organism>
<protein>
    <submittedName>
        <fullName evidence="2">Uncharacterized protein</fullName>
    </submittedName>
</protein>
<evidence type="ECO:0000256" key="1">
    <source>
        <dbReference type="SAM" id="Phobius"/>
    </source>
</evidence>
<name>A0A1Q3B1H3_CEPFO</name>
<feature type="transmembrane region" description="Helical" evidence="1">
    <location>
        <begin position="84"/>
        <end position="103"/>
    </location>
</feature>